<dbReference type="GeneID" id="9861538"/>
<dbReference type="PANTHER" id="PTHR40114:SF1">
    <property type="entry name" value="SLR0698 PROTEIN"/>
    <property type="match status" value="1"/>
</dbReference>
<dbReference type="SMART" id="SM01118">
    <property type="entry name" value="CYTH"/>
    <property type="match status" value="1"/>
</dbReference>
<dbReference type="EMBL" id="HM452126">
    <property type="protein sequence ID" value="ADM79974.1"/>
    <property type="molecule type" value="Genomic_DNA"/>
</dbReference>
<feature type="domain" description="CYTH" evidence="1">
    <location>
        <begin position="2"/>
        <end position="150"/>
    </location>
</feature>
<proteinExistence type="predicted"/>
<dbReference type="KEGG" id="vg:9861538"/>
<dbReference type="SUPFAM" id="SSF55154">
    <property type="entry name" value="CYTH-like phosphatases"/>
    <property type="match status" value="1"/>
</dbReference>
<dbReference type="Gene3D" id="2.40.320.10">
    <property type="entry name" value="Hypothetical Protein Pfu-838710-001"/>
    <property type="match status" value="1"/>
</dbReference>
<dbReference type="RefSeq" id="YP_003969420.1">
    <property type="nucleotide sequence ID" value="NC_014636.1"/>
</dbReference>
<dbReference type="InterPro" id="IPR023577">
    <property type="entry name" value="CYTH_domain"/>
</dbReference>
<dbReference type="InterPro" id="IPR033469">
    <property type="entry name" value="CYTH-like_dom_sf"/>
</dbReference>
<name>E1A2M8_9CAUD</name>
<organism evidence="2 3">
    <name type="scientific">Aeromonas phage phiAS5</name>
    <dbReference type="NCBI Taxonomy" id="879630"/>
    <lineage>
        <taxon>Viruses</taxon>
        <taxon>Duplodnaviria</taxon>
        <taxon>Heunggongvirae</taxon>
        <taxon>Uroviricota</taxon>
        <taxon>Caudoviricetes</taxon>
        <taxon>Pantevenvirales</taxon>
        <taxon>Straboviridae</taxon>
        <taxon>Chrysonvirus</taxon>
        <taxon>Chrysonvirus as5</taxon>
    </lineage>
</organism>
<evidence type="ECO:0000313" key="3">
    <source>
        <dbReference type="Proteomes" id="UP000002236"/>
    </source>
</evidence>
<accession>E1A2M8</accession>
<dbReference type="InterPro" id="IPR012042">
    <property type="entry name" value="NeuTTM/CthTTM-like"/>
</dbReference>
<dbReference type="PANTHER" id="PTHR40114">
    <property type="entry name" value="SLR0698 PROTEIN"/>
    <property type="match status" value="1"/>
</dbReference>
<sequence>MLLEIERKFLRNEHVIIDDIPIRRIAITQFYFGKLRFRKQVEGLTSYYWNMKIGKGMSKIELETRIPKFVYEFARRYANPAGILEKIRDVYQHGKHKIELDTFSSYPYTGLQVAEIELNHEKEEILPLPNWIGKEVTGDKKYANRRMAKNAIKQKV</sequence>
<dbReference type="OrthoDB" id="17262at10239"/>
<evidence type="ECO:0000313" key="2">
    <source>
        <dbReference type="EMBL" id="ADM79974.1"/>
    </source>
</evidence>
<keyword evidence="3" id="KW-1185">Reference proteome</keyword>
<gene>
    <name evidence="2" type="ORF">phiAS5_ORF0131</name>
</gene>
<evidence type="ECO:0000259" key="1">
    <source>
        <dbReference type="SMART" id="SM01118"/>
    </source>
</evidence>
<dbReference type="Proteomes" id="UP000002236">
    <property type="component" value="Segment"/>
</dbReference>
<protein>
    <recommendedName>
        <fullName evidence="1">CYTH domain-containing protein</fullName>
    </recommendedName>
</protein>
<reference evidence="2 3" key="1">
    <citation type="journal article" date="2012" name="Vet. Microbiol.">
        <title>Complete genome sequence and characterization of a broad-host range T4-like bacteriophage phiAS5 infecting Aeromonas salmonicida subsp. salmonicida.</title>
        <authorList>
            <person name="Kim J.H."/>
            <person name="Son J.S."/>
            <person name="Choi Y.J."/>
            <person name="Choresca C.H.Jr."/>
            <person name="Shin S.P."/>
            <person name="Han J.E."/>
            <person name="Jun J.W."/>
            <person name="Park S.C."/>
        </authorList>
    </citation>
    <scope>NUCLEOTIDE SEQUENCE [LARGE SCALE GENOMIC DNA]</scope>
</reference>
<dbReference type="PIRSF" id="PIRSF016487">
    <property type="entry name" value="CYTH_UCP016487"/>
    <property type="match status" value="1"/>
</dbReference>